<dbReference type="GO" id="GO:0004888">
    <property type="term" value="F:transmembrane signaling receptor activity"/>
    <property type="evidence" value="ECO:0007669"/>
    <property type="project" value="InterPro"/>
</dbReference>
<dbReference type="AlphaFoldDB" id="A0A084XYE2"/>
<organism evidence="8 9">
    <name type="scientific">Candidatus Accumulibacter vicinus</name>
    <dbReference type="NCBI Taxonomy" id="2954382"/>
    <lineage>
        <taxon>Bacteria</taxon>
        <taxon>Pseudomonadati</taxon>
        <taxon>Pseudomonadota</taxon>
        <taxon>Betaproteobacteria</taxon>
        <taxon>Candidatus Accumulibacter</taxon>
    </lineage>
</organism>
<sequence>MNFLDRLSIGAKLLLAPMTILTLLLLLAASSYYALTLQQSALSNIFQVRFQNFKLASESAAKSQETLADSYQLLSAAAANFPADRLKEMSKALEIALSEMGSQLGEIGKTGSLTAEEKEIIDKLTKQLGVYRKAAMDVVDVSLTDYSMGATMISVVEKEFIALTTQMTALLALEQRLSNEAYEQARATSEWVIKLLIGLLVLSIVLALSVSFIVRARIVATVGQIKSAATNLQGGDLTHRVQAAGRDEIAQTARAFNELIDSFQKAVRQVLGEADAVSNASHKLSASSHTVANGSTRQADAASAVAATMEQMAVSVSSIADNAQNVKETSRQSLDNTQAGNASLNRLQQEVGNVRQAFVAINSSVGEFVQSTRSIANLTQQVKELADQTNLLALNAAIEAARAGEQGRGFAVVADEVRKLAERSAAAANSIDGVTRTLEQQAVVVEGSLSEGTSSLSHSDSHLQELERLIDAAHQSVSNASRGIDEIANAVHEQSAASADIARNLDEIVRMVEENNAALKQASTTTDELEIHASNLQKAVGIFHA</sequence>
<evidence type="ECO:0000256" key="1">
    <source>
        <dbReference type="ARBA" id="ARBA00004370"/>
    </source>
</evidence>
<dbReference type="PROSITE" id="PS50885">
    <property type="entry name" value="HAMP"/>
    <property type="match status" value="1"/>
</dbReference>
<comment type="subcellular location">
    <subcellularLocation>
        <location evidence="1">Membrane</location>
    </subcellularLocation>
</comment>
<dbReference type="PROSITE" id="PS50111">
    <property type="entry name" value="CHEMOTAXIS_TRANSDUC_2"/>
    <property type="match status" value="1"/>
</dbReference>
<dbReference type="STRING" id="1457154.CAPSK01_002927"/>
<dbReference type="EMBL" id="JDSS02000027">
    <property type="protein sequence ID" value="KFB67486.1"/>
    <property type="molecule type" value="Genomic_DNA"/>
</dbReference>
<dbReference type="PANTHER" id="PTHR32089:SF112">
    <property type="entry name" value="LYSOZYME-LIKE PROTEIN-RELATED"/>
    <property type="match status" value="1"/>
</dbReference>
<dbReference type="RefSeq" id="WP_273703615.1">
    <property type="nucleotide sequence ID" value="NZ_JDSS02000027.1"/>
</dbReference>
<dbReference type="InterPro" id="IPR004090">
    <property type="entry name" value="Chemotax_Me-accpt_rcpt"/>
</dbReference>
<dbReference type="GO" id="GO:0016020">
    <property type="term" value="C:membrane"/>
    <property type="evidence" value="ECO:0007669"/>
    <property type="project" value="UniProtKB-SubCell"/>
</dbReference>
<evidence type="ECO:0000259" key="7">
    <source>
        <dbReference type="PROSITE" id="PS50885"/>
    </source>
</evidence>
<proteinExistence type="inferred from homology"/>
<dbReference type="CDD" id="cd06225">
    <property type="entry name" value="HAMP"/>
    <property type="match status" value="1"/>
</dbReference>
<comment type="similarity">
    <text evidence="3">Belongs to the methyl-accepting chemotaxis (MCP) protein family.</text>
</comment>
<dbReference type="FunFam" id="1.10.287.950:FF:000001">
    <property type="entry name" value="Methyl-accepting chemotaxis sensory transducer"/>
    <property type="match status" value="1"/>
</dbReference>
<comment type="caution">
    <text evidence="8">The sequence shown here is derived from an EMBL/GenBank/DDBJ whole genome shotgun (WGS) entry which is preliminary data.</text>
</comment>
<keyword evidence="8" id="KW-0675">Receptor</keyword>
<keyword evidence="2 4" id="KW-0807">Transducer</keyword>
<feature type="domain" description="HAMP" evidence="7">
    <location>
        <begin position="216"/>
        <end position="268"/>
    </location>
</feature>
<dbReference type="Proteomes" id="UP000019812">
    <property type="component" value="Unassembled WGS sequence"/>
</dbReference>
<dbReference type="Pfam" id="PF00672">
    <property type="entry name" value="HAMP"/>
    <property type="match status" value="1"/>
</dbReference>
<dbReference type="SUPFAM" id="SSF58104">
    <property type="entry name" value="Methyl-accepting chemotaxis protein (MCP) signaling domain"/>
    <property type="match status" value="1"/>
</dbReference>
<evidence type="ECO:0000256" key="3">
    <source>
        <dbReference type="ARBA" id="ARBA00029447"/>
    </source>
</evidence>
<dbReference type="InterPro" id="IPR003660">
    <property type="entry name" value="HAMP_dom"/>
</dbReference>
<evidence type="ECO:0000256" key="5">
    <source>
        <dbReference type="SAM" id="Phobius"/>
    </source>
</evidence>
<reference evidence="8 9" key="1">
    <citation type="submission" date="2014-07" db="EMBL/GenBank/DDBJ databases">
        <title>Expanding our view of genomic diversity in Candidatus Accumulibacter clades.</title>
        <authorList>
            <person name="Skennerton C.T."/>
            <person name="Barr J.J."/>
            <person name="Slater F.R."/>
            <person name="Bond P.L."/>
            <person name="Tyson G.W."/>
        </authorList>
    </citation>
    <scope>NUCLEOTIDE SEQUENCE [LARGE SCALE GENOMIC DNA]</scope>
    <source>
        <strain evidence="9">SK-01</strain>
    </source>
</reference>
<dbReference type="InterPro" id="IPR024478">
    <property type="entry name" value="HlyB_4HB_MCP"/>
</dbReference>
<dbReference type="SMART" id="SM00304">
    <property type="entry name" value="HAMP"/>
    <property type="match status" value="1"/>
</dbReference>
<dbReference type="PANTHER" id="PTHR32089">
    <property type="entry name" value="METHYL-ACCEPTING CHEMOTAXIS PROTEIN MCPB"/>
    <property type="match status" value="1"/>
</dbReference>
<accession>A0A084XYE2</accession>
<protein>
    <submittedName>
        <fullName evidence="8">Ribose and galactose chemoreceptor protein</fullName>
    </submittedName>
</protein>
<feature type="domain" description="Methyl-accepting transducer" evidence="6">
    <location>
        <begin position="273"/>
        <end position="509"/>
    </location>
</feature>
<evidence type="ECO:0000259" key="6">
    <source>
        <dbReference type="PROSITE" id="PS50111"/>
    </source>
</evidence>
<gene>
    <name evidence="8" type="primary">trg</name>
    <name evidence="8" type="ORF">CAPSK01_002927</name>
</gene>
<evidence type="ECO:0000313" key="9">
    <source>
        <dbReference type="Proteomes" id="UP000019812"/>
    </source>
</evidence>
<dbReference type="Pfam" id="PF00015">
    <property type="entry name" value="MCPsignal"/>
    <property type="match status" value="1"/>
</dbReference>
<dbReference type="SMART" id="SM00283">
    <property type="entry name" value="MA"/>
    <property type="match status" value="1"/>
</dbReference>
<keyword evidence="5" id="KW-0472">Membrane</keyword>
<evidence type="ECO:0000256" key="2">
    <source>
        <dbReference type="ARBA" id="ARBA00023224"/>
    </source>
</evidence>
<dbReference type="GO" id="GO:0007165">
    <property type="term" value="P:signal transduction"/>
    <property type="evidence" value="ECO:0007669"/>
    <property type="project" value="UniProtKB-KW"/>
</dbReference>
<evidence type="ECO:0000313" key="8">
    <source>
        <dbReference type="EMBL" id="KFB67486.1"/>
    </source>
</evidence>
<dbReference type="Gene3D" id="1.10.287.950">
    <property type="entry name" value="Methyl-accepting chemotaxis protein"/>
    <property type="match status" value="1"/>
</dbReference>
<keyword evidence="5" id="KW-0812">Transmembrane</keyword>
<name>A0A084XYE2_9PROT</name>
<dbReference type="Pfam" id="PF12729">
    <property type="entry name" value="4HB_MCP_1"/>
    <property type="match status" value="1"/>
</dbReference>
<dbReference type="GO" id="GO:0006935">
    <property type="term" value="P:chemotaxis"/>
    <property type="evidence" value="ECO:0007669"/>
    <property type="project" value="InterPro"/>
</dbReference>
<dbReference type="InterPro" id="IPR004089">
    <property type="entry name" value="MCPsignal_dom"/>
</dbReference>
<evidence type="ECO:0000256" key="4">
    <source>
        <dbReference type="PROSITE-ProRule" id="PRU00284"/>
    </source>
</evidence>
<dbReference type="PRINTS" id="PR00260">
    <property type="entry name" value="CHEMTRNSDUCR"/>
</dbReference>
<keyword evidence="5" id="KW-1133">Transmembrane helix</keyword>
<feature type="transmembrane region" description="Helical" evidence="5">
    <location>
        <begin position="191"/>
        <end position="214"/>
    </location>
</feature>